<evidence type="ECO:0000256" key="1">
    <source>
        <dbReference type="SAM" id="SignalP"/>
    </source>
</evidence>
<dbReference type="HOGENOM" id="CLU_040349_1_0_1"/>
<dbReference type="GeneID" id="176894"/>
<dbReference type="WormBase" id="K11H12.4">
    <property type="protein sequence ID" value="CE12152"/>
    <property type="gene ID" value="WBGene00019660"/>
</dbReference>
<dbReference type="PANTHER" id="PTHR21733">
    <property type="entry name" value="CUB_2 DOMAIN-CONTAINING PROTEIN-RELATED-RELATED"/>
    <property type="match status" value="1"/>
</dbReference>
<sequence>MSRVCVFFLLSFIFSVHADPKVVNLFRVTSLGSLTISVESGGKIFLASGDDNQYLKNIQLTTGTTTITLDKLNDLNDDGSPKFITAAGSVILQTSNNDTTTSRLSGYIYVTTYLQAQDPTFSVYVLKTTQSISKMGMKSTVVVLNTVLRQELIDYDMPRAISYVTKIDHSPNTNLYFQWDIPASNWNDVTNNTFFRNPIELKNGTGPHFKVFFDNIEPLQIGLNYWYITSMGPFNLFLENKYVSDHSYTTTAVNTTGIIVGKSFYADRVVNFQSDTSRSSASGFFDSAYITDDLTIKLQFVGASFSNTLRKESETQNYAWSPAAPVNLTVTSTSTLPGTFYIQYFAFAGDLQPLTSTVATSLMLQTSTTTVASTAVTTSRIITTTKGSSSNCGVHILISLLLSMVFC</sequence>
<dbReference type="AGR" id="WB:WBGene00019660"/>
<gene>
    <name evidence="2" type="ORF">CELE_K11H12.4</name>
    <name evidence="2 4" type="ORF">K11H12.4</name>
</gene>
<dbReference type="FunCoup" id="P91369">
    <property type="interactions" value="954"/>
</dbReference>
<keyword evidence="3" id="KW-1185">Reference proteome</keyword>
<dbReference type="InParanoid" id="P91369"/>
<keyword evidence="5" id="KW-1267">Proteomics identification</keyword>
<dbReference type="Proteomes" id="UP000001940">
    <property type="component" value="Chromosome IV"/>
</dbReference>
<evidence type="ECO:0000313" key="4">
    <source>
        <dbReference type="WormBase" id="K11H12.4"/>
    </source>
</evidence>
<organism evidence="2 3">
    <name type="scientific">Caenorhabditis elegans</name>
    <dbReference type="NCBI Taxonomy" id="6239"/>
    <lineage>
        <taxon>Eukaryota</taxon>
        <taxon>Metazoa</taxon>
        <taxon>Ecdysozoa</taxon>
        <taxon>Nematoda</taxon>
        <taxon>Chromadorea</taxon>
        <taxon>Rhabditida</taxon>
        <taxon>Rhabditina</taxon>
        <taxon>Rhabditomorpha</taxon>
        <taxon>Rhabditoidea</taxon>
        <taxon>Rhabditidae</taxon>
        <taxon>Peloderinae</taxon>
        <taxon>Caenorhabditis</taxon>
    </lineage>
</organism>
<dbReference type="RefSeq" id="NP_499969.1">
    <property type="nucleotide sequence ID" value="NM_067568.3"/>
</dbReference>
<dbReference type="OMA" id="SEPHIFY"/>
<dbReference type="Pfam" id="PF03409">
    <property type="entry name" value="Glycoprotein"/>
    <property type="match status" value="1"/>
</dbReference>
<dbReference type="AlphaFoldDB" id="P91369"/>
<dbReference type="PhylomeDB" id="P91369"/>
<proteinExistence type="evidence at protein level"/>
<name>P91369_CAEEL</name>
<dbReference type="KEGG" id="cel:CELE_K11H12.4"/>
<dbReference type="InterPro" id="IPR005071">
    <property type="entry name" value="Glycoprotein"/>
</dbReference>
<dbReference type="OrthoDB" id="5869791at2759"/>
<dbReference type="eggNOG" id="ENOG502SG5B">
    <property type="taxonomic scope" value="Eukaryota"/>
</dbReference>
<dbReference type="PANTHER" id="PTHR21733:SF7">
    <property type="entry name" value="CUB_2 DOMAIN-CONTAINING PROTEIN-RELATED"/>
    <property type="match status" value="1"/>
</dbReference>
<dbReference type="EMBL" id="BX284604">
    <property type="protein sequence ID" value="CCD70973.1"/>
    <property type="molecule type" value="Genomic_DNA"/>
</dbReference>
<keyword evidence="1" id="KW-0732">Signal</keyword>
<dbReference type="UCSC" id="K11H12.4">
    <property type="organism name" value="c. elegans"/>
</dbReference>
<dbReference type="PIR" id="T34442">
    <property type="entry name" value="T34442"/>
</dbReference>
<evidence type="ECO:0007829" key="5">
    <source>
        <dbReference type="PeptideAtlas" id="P91369"/>
    </source>
</evidence>
<dbReference type="PeptideAtlas" id="P91369"/>
<dbReference type="PaxDb" id="6239-K11H12.4"/>
<accession>P91369</accession>
<feature type="chain" id="PRO_5004161902" evidence="1">
    <location>
        <begin position="19"/>
        <end position="407"/>
    </location>
</feature>
<evidence type="ECO:0000313" key="2">
    <source>
        <dbReference type="EMBL" id="CCD70973.1"/>
    </source>
</evidence>
<feature type="signal peptide" evidence="1">
    <location>
        <begin position="1"/>
        <end position="18"/>
    </location>
</feature>
<dbReference type="CTD" id="176894"/>
<dbReference type="Bgee" id="WBGene00019660">
    <property type="expression patterns" value="Expressed in material anatomical entity and 3 other cell types or tissues"/>
</dbReference>
<evidence type="ECO:0000313" key="3">
    <source>
        <dbReference type="Proteomes" id="UP000001940"/>
    </source>
</evidence>
<reference evidence="2 3" key="1">
    <citation type="journal article" date="1998" name="Science">
        <title>Genome sequence of the nematode C. elegans: a platform for investigating biology.</title>
        <authorList>
            <consortium name="The C. elegans sequencing consortium"/>
            <person name="Sulson J.E."/>
            <person name="Waterston R."/>
        </authorList>
    </citation>
    <scope>NUCLEOTIDE SEQUENCE [LARGE SCALE GENOMIC DNA]</scope>
    <source>
        <strain evidence="2 3">Bristol N2</strain>
    </source>
</reference>
<protein>
    <submittedName>
        <fullName evidence="2">CUB_2 domain-containing protein</fullName>
    </submittedName>
</protein>